<gene>
    <name evidence="1" type="ORF">H4S07_006133</name>
</gene>
<comment type="caution">
    <text evidence="1">The sequence shown here is derived from an EMBL/GenBank/DDBJ whole genome shotgun (WGS) entry which is preliminary data.</text>
</comment>
<proteinExistence type="predicted"/>
<protein>
    <submittedName>
        <fullName evidence="1">Uncharacterized protein</fullName>
    </submittedName>
</protein>
<reference evidence="1" key="1">
    <citation type="submission" date="2022-07" db="EMBL/GenBank/DDBJ databases">
        <title>Phylogenomic reconstructions and comparative analyses of Kickxellomycotina fungi.</title>
        <authorList>
            <person name="Reynolds N.K."/>
            <person name="Stajich J.E."/>
            <person name="Barry K."/>
            <person name="Grigoriev I.V."/>
            <person name="Crous P."/>
            <person name="Smith M.E."/>
        </authorList>
    </citation>
    <scope>NUCLEOTIDE SEQUENCE</scope>
    <source>
        <strain evidence="1">CBS 102833</strain>
    </source>
</reference>
<organism evidence="1 2">
    <name type="scientific">Coemansia furcata</name>
    <dbReference type="NCBI Taxonomy" id="417177"/>
    <lineage>
        <taxon>Eukaryota</taxon>
        <taxon>Fungi</taxon>
        <taxon>Fungi incertae sedis</taxon>
        <taxon>Zoopagomycota</taxon>
        <taxon>Kickxellomycotina</taxon>
        <taxon>Kickxellomycetes</taxon>
        <taxon>Kickxellales</taxon>
        <taxon>Kickxellaceae</taxon>
        <taxon>Coemansia</taxon>
    </lineage>
</organism>
<accession>A0ACC1KY35</accession>
<dbReference type="EMBL" id="JANBUP010003445">
    <property type="protein sequence ID" value="KAJ2796734.1"/>
    <property type="molecule type" value="Genomic_DNA"/>
</dbReference>
<dbReference type="Proteomes" id="UP001140096">
    <property type="component" value="Unassembled WGS sequence"/>
</dbReference>
<evidence type="ECO:0000313" key="1">
    <source>
        <dbReference type="EMBL" id="KAJ2796734.1"/>
    </source>
</evidence>
<keyword evidence="2" id="KW-1185">Reference proteome</keyword>
<name>A0ACC1KY35_9FUNG</name>
<sequence>MSFYAKLQFENNTISIAKRPGFSMRNYASFKYSTLDLDGEDCCFIAYAYKSLYEQYATALVVYSTPYANREKLWKLKNKSKEIQSLLGYNYVIDEDSLQRLETLHTQRPITSPEPETPMYSPAMSMYQTPASVYITSPLINSGYAPWISHQQPHVNSPYNTPSQQYIDASTFAKIKSPVVQSIGEMFDSNFGNDHGASVSDSGHATNKHRLAENGALEFFFDDDLIAGKFGQLGINSRLANASQSAPAPRVVNNNQPGTVPRTVNNGQPGTAPRPENRPPPAPQNMFAPLDQENNA</sequence>
<feature type="non-terminal residue" evidence="1">
    <location>
        <position position="296"/>
    </location>
</feature>
<evidence type="ECO:0000313" key="2">
    <source>
        <dbReference type="Proteomes" id="UP001140096"/>
    </source>
</evidence>